<organism evidence="1 2">
    <name type="scientific">Streptomyces sp. 900129855</name>
    <dbReference type="NCBI Taxonomy" id="3155129"/>
    <lineage>
        <taxon>Bacteria</taxon>
        <taxon>Bacillati</taxon>
        <taxon>Actinomycetota</taxon>
        <taxon>Actinomycetes</taxon>
        <taxon>Kitasatosporales</taxon>
        <taxon>Streptomycetaceae</taxon>
        <taxon>Streptomyces</taxon>
    </lineage>
</organism>
<gene>
    <name evidence="1" type="ORF">AB0E89_05035</name>
</gene>
<comment type="caution">
    <text evidence="1">The sequence shown here is derived from an EMBL/GenBank/DDBJ whole genome shotgun (WGS) entry which is preliminary data.</text>
</comment>
<keyword evidence="2" id="KW-1185">Reference proteome</keyword>
<proteinExistence type="predicted"/>
<accession>A0ABV2ZBL8</accession>
<reference evidence="1 2" key="1">
    <citation type="submission" date="2024-06" db="EMBL/GenBank/DDBJ databases">
        <title>The Natural Products Discovery Center: Release of the First 8490 Sequenced Strains for Exploring Actinobacteria Biosynthetic Diversity.</title>
        <authorList>
            <person name="Kalkreuter E."/>
            <person name="Kautsar S.A."/>
            <person name="Yang D."/>
            <person name="Bader C.D."/>
            <person name="Teijaro C.N."/>
            <person name="Fluegel L."/>
            <person name="Davis C.M."/>
            <person name="Simpson J.R."/>
            <person name="Lauterbach L."/>
            <person name="Steele A.D."/>
            <person name="Gui C."/>
            <person name="Meng S."/>
            <person name="Li G."/>
            <person name="Viehrig K."/>
            <person name="Ye F."/>
            <person name="Su P."/>
            <person name="Kiefer A.F."/>
            <person name="Nichols A."/>
            <person name="Cepeda A.J."/>
            <person name="Yan W."/>
            <person name="Fan B."/>
            <person name="Jiang Y."/>
            <person name="Adhikari A."/>
            <person name="Zheng C.-J."/>
            <person name="Schuster L."/>
            <person name="Cowan T.M."/>
            <person name="Smanski M.J."/>
            <person name="Chevrette M.G."/>
            <person name="De Carvalho L.P.S."/>
            <person name="Shen B."/>
        </authorList>
    </citation>
    <scope>NUCLEOTIDE SEQUENCE [LARGE SCALE GENOMIC DNA]</scope>
    <source>
        <strain evidence="1 2">NPDC033843</strain>
    </source>
</reference>
<dbReference type="Proteomes" id="UP001550739">
    <property type="component" value="Unassembled WGS sequence"/>
</dbReference>
<sequence>MCLPEVLWGGDLVNTASSETDASPIAAASMRAAATWFLAQTVLPSHQTVKLFAQDFTTFLDHLIPQIEQLAAGRAGDDAQAMVARAGLAEARRRLGIAERPGLNGEVERVKRLARSVLALRDHYDTLTGVRMCVACDQAIEDGEEAVPYERASATGGTGWAHGHCANSMSRRPR</sequence>
<dbReference type="RefSeq" id="WP_361701030.1">
    <property type="nucleotide sequence ID" value="NZ_JBEZVE010000002.1"/>
</dbReference>
<name>A0ABV2ZBL8_9ACTN</name>
<dbReference type="Pfam" id="PF19979">
    <property type="entry name" value="DUF6415"/>
    <property type="match status" value="1"/>
</dbReference>
<protein>
    <submittedName>
        <fullName evidence="1">DUF6415 family natural product biosynthesis protein</fullName>
    </submittedName>
</protein>
<evidence type="ECO:0000313" key="2">
    <source>
        <dbReference type="Proteomes" id="UP001550739"/>
    </source>
</evidence>
<dbReference type="EMBL" id="JBEZVE010000002">
    <property type="protein sequence ID" value="MEU3779947.1"/>
    <property type="molecule type" value="Genomic_DNA"/>
</dbReference>
<evidence type="ECO:0000313" key="1">
    <source>
        <dbReference type="EMBL" id="MEU3779947.1"/>
    </source>
</evidence>
<dbReference type="InterPro" id="IPR046300">
    <property type="entry name" value="DUF6415"/>
</dbReference>